<dbReference type="Pfam" id="PF02909">
    <property type="entry name" value="TetR_C_1"/>
    <property type="match status" value="1"/>
</dbReference>
<dbReference type="SUPFAM" id="SSF48498">
    <property type="entry name" value="Tetracyclin repressor-like, C-terminal domain"/>
    <property type="match status" value="1"/>
</dbReference>
<protein>
    <submittedName>
        <fullName evidence="7">TetR/AcrR family transcriptional regulator</fullName>
    </submittedName>
</protein>
<dbReference type="InterPro" id="IPR009057">
    <property type="entry name" value="Homeodomain-like_sf"/>
</dbReference>
<keyword evidence="3" id="KW-0804">Transcription</keyword>
<reference evidence="7 8" key="1">
    <citation type="submission" date="2023-01" db="EMBL/GenBank/DDBJ databases">
        <title>Draft genome sequence of Nocardiopsis sp. RSe5-2 isolated from halophytes.</title>
        <authorList>
            <person name="Duangmal K."/>
            <person name="Chantavorakit T."/>
        </authorList>
    </citation>
    <scope>NUCLEOTIDE SEQUENCE [LARGE SCALE GENOMIC DNA]</scope>
    <source>
        <strain evidence="7 8">RSe5-2</strain>
    </source>
</reference>
<name>A0ABT4UCU3_9ACTN</name>
<feature type="domain" description="HTH tetR-type" evidence="6">
    <location>
        <begin position="32"/>
        <end position="92"/>
    </location>
</feature>
<evidence type="ECO:0000256" key="5">
    <source>
        <dbReference type="SAM" id="MobiDB-lite"/>
    </source>
</evidence>
<evidence type="ECO:0000256" key="4">
    <source>
        <dbReference type="PROSITE-ProRule" id="PRU00335"/>
    </source>
</evidence>
<accession>A0ABT4UCU3</accession>
<dbReference type="PANTHER" id="PTHR30055:SF151">
    <property type="entry name" value="TRANSCRIPTIONAL REGULATORY PROTEIN"/>
    <property type="match status" value="1"/>
</dbReference>
<sequence>MAAADEREPEAAEPGDFLWERPVHPPRAGGPGLTRAAITAAAVALADEHGPDEVTMRRVAKAVGSGTMSLYRHVRTKEELLDLMADAVVGEAGGAPLPGGGWRGALEEMARRERAVYLRHPWAPRVLAGRPLIGPNALAATERWLEALDGHGVSARDALRVVGTVTSFVRGFAQTEIDEAAWRRPDAEGAGWSASALPYLRRVLDGGRSPRFAATAGAAPRHPDRDEDFAWQLGRVLDGLAAAVEGGDEPGAPRA</sequence>
<dbReference type="InterPro" id="IPR050109">
    <property type="entry name" value="HTH-type_TetR-like_transc_reg"/>
</dbReference>
<evidence type="ECO:0000313" key="7">
    <source>
        <dbReference type="EMBL" id="MDA2814781.1"/>
    </source>
</evidence>
<dbReference type="Pfam" id="PF00440">
    <property type="entry name" value="TetR_N"/>
    <property type="match status" value="1"/>
</dbReference>
<proteinExistence type="predicted"/>
<dbReference type="InterPro" id="IPR036271">
    <property type="entry name" value="Tet_transcr_reg_TetR-rel_C_sf"/>
</dbReference>
<feature type="DNA-binding region" description="H-T-H motif" evidence="4">
    <location>
        <begin position="55"/>
        <end position="74"/>
    </location>
</feature>
<feature type="region of interest" description="Disordered" evidence="5">
    <location>
        <begin position="1"/>
        <end position="31"/>
    </location>
</feature>
<dbReference type="RefSeq" id="WP_270690301.1">
    <property type="nucleotide sequence ID" value="NZ_JAQFWQ010000143.1"/>
</dbReference>
<dbReference type="InterPro" id="IPR004111">
    <property type="entry name" value="Repressor_TetR_C"/>
</dbReference>
<dbReference type="EMBL" id="JAQFWQ010000143">
    <property type="protein sequence ID" value="MDA2814781.1"/>
    <property type="molecule type" value="Genomic_DNA"/>
</dbReference>
<evidence type="ECO:0000259" key="6">
    <source>
        <dbReference type="PROSITE" id="PS50977"/>
    </source>
</evidence>
<keyword evidence="8" id="KW-1185">Reference proteome</keyword>
<dbReference type="PROSITE" id="PS50977">
    <property type="entry name" value="HTH_TETR_2"/>
    <property type="match status" value="1"/>
</dbReference>
<dbReference type="Gene3D" id="1.10.10.60">
    <property type="entry name" value="Homeodomain-like"/>
    <property type="match status" value="1"/>
</dbReference>
<dbReference type="Proteomes" id="UP001527866">
    <property type="component" value="Unassembled WGS sequence"/>
</dbReference>
<dbReference type="SUPFAM" id="SSF46689">
    <property type="entry name" value="Homeodomain-like"/>
    <property type="match status" value="1"/>
</dbReference>
<dbReference type="InterPro" id="IPR001647">
    <property type="entry name" value="HTH_TetR"/>
</dbReference>
<evidence type="ECO:0000256" key="2">
    <source>
        <dbReference type="ARBA" id="ARBA00023125"/>
    </source>
</evidence>
<gene>
    <name evidence="7" type="ORF">O4J56_29320</name>
</gene>
<feature type="compositionally biased region" description="Basic and acidic residues" evidence="5">
    <location>
        <begin position="1"/>
        <end position="10"/>
    </location>
</feature>
<evidence type="ECO:0000313" key="8">
    <source>
        <dbReference type="Proteomes" id="UP001527866"/>
    </source>
</evidence>
<evidence type="ECO:0000256" key="3">
    <source>
        <dbReference type="ARBA" id="ARBA00023163"/>
    </source>
</evidence>
<dbReference type="Gene3D" id="1.10.357.10">
    <property type="entry name" value="Tetracycline Repressor, domain 2"/>
    <property type="match status" value="1"/>
</dbReference>
<dbReference type="PANTHER" id="PTHR30055">
    <property type="entry name" value="HTH-TYPE TRANSCRIPTIONAL REGULATOR RUTR"/>
    <property type="match status" value="1"/>
</dbReference>
<keyword evidence="1" id="KW-0805">Transcription regulation</keyword>
<keyword evidence="2 4" id="KW-0238">DNA-binding</keyword>
<evidence type="ECO:0000256" key="1">
    <source>
        <dbReference type="ARBA" id="ARBA00023015"/>
    </source>
</evidence>
<comment type="caution">
    <text evidence="7">The sequence shown here is derived from an EMBL/GenBank/DDBJ whole genome shotgun (WGS) entry which is preliminary data.</text>
</comment>
<organism evidence="7 8">
    <name type="scientific">Nocardiopsis endophytica</name>
    <dbReference type="NCBI Taxonomy" id="3018445"/>
    <lineage>
        <taxon>Bacteria</taxon>
        <taxon>Bacillati</taxon>
        <taxon>Actinomycetota</taxon>
        <taxon>Actinomycetes</taxon>
        <taxon>Streptosporangiales</taxon>
        <taxon>Nocardiopsidaceae</taxon>
        <taxon>Nocardiopsis</taxon>
    </lineage>
</organism>